<dbReference type="RefSeq" id="WP_196992082.1">
    <property type="nucleotide sequence ID" value="NZ_JADWYR010000002.1"/>
</dbReference>
<evidence type="ECO:0000259" key="2">
    <source>
        <dbReference type="Pfam" id="PF13568"/>
    </source>
</evidence>
<feature type="chain" id="PRO_5037526797" evidence="1">
    <location>
        <begin position="25"/>
        <end position="206"/>
    </location>
</feature>
<keyword evidence="4" id="KW-1185">Reference proteome</keyword>
<feature type="signal peptide" evidence="1">
    <location>
        <begin position="1"/>
        <end position="24"/>
    </location>
</feature>
<organism evidence="3 4">
    <name type="scientific">Panacibacter microcysteis</name>
    <dbReference type="NCBI Taxonomy" id="2793269"/>
    <lineage>
        <taxon>Bacteria</taxon>
        <taxon>Pseudomonadati</taxon>
        <taxon>Bacteroidota</taxon>
        <taxon>Chitinophagia</taxon>
        <taxon>Chitinophagales</taxon>
        <taxon>Chitinophagaceae</taxon>
        <taxon>Panacibacter</taxon>
    </lineage>
</organism>
<dbReference type="EMBL" id="JADWYR010000002">
    <property type="protein sequence ID" value="MBG9378025.1"/>
    <property type="molecule type" value="Genomic_DNA"/>
</dbReference>
<sequence>MKKLLKNMALAALFVFPFTNNVDAQVSVGPEVGFSAAGLYNDESDVYAGINVHAGATAHIQLGNFLAVRPSLLFKTGSLSYQDDNTSKISFTRISLPVPIMYSKIFDNGGNLFVGVGPNIMYSLGGKVKEQGQSADIDFGKEPGQLKPIDIGLHLKGGFQFSNGLALSTFFNGGFTNLSNVSGIKTKTMDAIGFSIGWMFGGGSDY</sequence>
<reference evidence="3" key="1">
    <citation type="submission" date="2020-11" db="EMBL/GenBank/DDBJ databases">
        <title>Bacterial whole genome sequence for Panacibacter sp. DH6.</title>
        <authorList>
            <person name="Le V."/>
            <person name="Ko S."/>
            <person name="Ahn C.-Y."/>
            <person name="Oh H.-M."/>
        </authorList>
    </citation>
    <scope>NUCLEOTIDE SEQUENCE</scope>
    <source>
        <strain evidence="3">DH6</strain>
    </source>
</reference>
<evidence type="ECO:0000313" key="4">
    <source>
        <dbReference type="Proteomes" id="UP000628448"/>
    </source>
</evidence>
<accession>A0A931GZ52</accession>
<proteinExistence type="predicted"/>
<keyword evidence="1" id="KW-0732">Signal</keyword>
<name>A0A931GZ52_9BACT</name>
<protein>
    <submittedName>
        <fullName evidence="3">PorT family protein</fullName>
    </submittedName>
</protein>
<evidence type="ECO:0000256" key="1">
    <source>
        <dbReference type="SAM" id="SignalP"/>
    </source>
</evidence>
<comment type="caution">
    <text evidence="3">The sequence shown here is derived from an EMBL/GenBank/DDBJ whole genome shotgun (WGS) entry which is preliminary data.</text>
</comment>
<evidence type="ECO:0000313" key="3">
    <source>
        <dbReference type="EMBL" id="MBG9378025.1"/>
    </source>
</evidence>
<feature type="domain" description="Outer membrane protein beta-barrel" evidence="2">
    <location>
        <begin position="25"/>
        <end position="179"/>
    </location>
</feature>
<dbReference type="InterPro" id="IPR025665">
    <property type="entry name" value="Beta-barrel_OMP_2"/>
</dbReference>
<dbReference type="Pfam" id="PF13568">
    <property type="entry name" value="OMP_b-brl_2"/>
    <property type="match status" value="1"/>
</dbReference>
<dbReference type="Proteomes" id="UP000628448">
    <property type="component" value="Unassembled WGS sequence"/>
</dbReference>
<dbReference type="AlphaFoldDB" id="A0A931GZ52"/>
<gene>
    <name evidence="3" type="ORF">I5907_17430</name>
</gene>